<proteinExistence type="predicted"/>
<sequence>MEASLDIDARSNGGKLRKLAQTKATSVMLTLLKDAKAADIPAKYVLFDTWFCSPSSLLQVKDIGYDVIGMVKKSDKIHFRYNGRMQSAPAIFRAAKKRRGRSSYLLSVEAEAIKGNQAIPVKLVFVRNRNNRQDYLILVSTDVNLSEEEIIQTYGKRWNIEVFFKMCKSYLKLGKESRTMSYDAMTAHVSVVLARYMLLSLEQRRKVDKRSIGELFYISCDELQDLQYMDALFMVLKKLVSMITEKWLFLENELNTMLDSFLENLPNVWHNYLNRCA</sequence>
<dbReference type="Pfam" id="PF01609">
    <property type="entry name" value="DDE_Tnp_1"/>
    <property type="match status" value="1"/>
</dbReference>
<reference evidence="3" key="1">
    <citation type="submission" date="2016-11" db="EMBL/GenBank/DDBJ databases">
        <authorList>
            <person name="Varghese N."/>
            <person name="Submissions S."/>
        </authorList>
    </citation>
    <scope>NUCLEOTIDE SEQUENCE [LARGE SCALE GENOMIC DNA]</scope>
    <source>
        <strain evidence="3">C3</strain>
    </source>
</reference>
<evidence type="ECO:0000313" key="2">
    <source>
        <dbReference type="EMBL" id="SFW14961.1"/>
    </source>
</evidence>
<dbReference type="InterPro" id="IPR012337">
    <property type="entry name" value="RNaseH-like_sf"/>
</dbReference>
<feature type="domain" description="Transposase IS4-like" evidence="1">
    <location>
        <begin position="22"/>
        <end position="189"/>
    </location>
</feature>
<dbReference type="AlphaFoldDB" id="A0A1K1LVM6"/>
<protein>
    <submittedName>
        <fullName evidence="2">Transposase DDE domain-containing protein</fullName>
    </submittedName>
</protein>
<dbReference type="GO" id="GO:0004803">
    <property type="term" value="F:transposase activity"/>
    <property type="evidence" value="ECO:0007669"/>
    <property type="project" value="InterPro"/>
</dbReference>
<name>A0A1K1LVM6_SELRU</name>
<dbReference type="Proteomes" id="UP000182958">
    <property type="component" value="Unassembled WGS sequence"/>
</dbReference>
<dbReference type="EMBL" id="FPJA01000004">
    <property type="protein sequence ID" value="SFW14961.1"/>
    <property type="molecule type" value="Genomic_DNA"/>
</dbReference>
<keyword evidence="3" id="KW-1185">Reference proteome</keyword>
<evidence type="ECO:0000313" key="3">
    <source>
        <dbReference type="Proteomes" id="UP000182958"/>
    </source>
</evidence>
<dbReference type="GO" id="GO:0006313">
    <property type="term" value="P:DNA transposition"/>
    <property type="evidence" value="ECO:0007669"/>
    <property type="project" value="InterPro"/>
</dbReference>
<gene>
    <name evidence="2" type="ORF">SAMN02910323_0379</name>
</gene>
<accession>A0A1K1LVM6</accession>
<dbReference type="Gene3D" id="3.90.350.10">
    <property type="entry name" value="Transposase Inhibitor Protein From Tn5, Chain A, domain 1"/>
    <property type="match status" value="1"/>
</dbReference>
<organism evidence="2 3">
    <name type="scientific">Selenomonas ruminantium</name>
    <dbReference type="NCBI Taxonomy" id="971"/>
    <lineage>
        <taxon>Bacteria</taxon>
        <taxon>Bacillati</taxon>
        <taxon>Bacillota</taxon>
        <taxon>Negativicutes</taxon>
        <taxon>Selenomonadales</taxon>
        <taxon>Selenomonadaceae</taxon>
        <taxon>Selenomonas</taxon>
    </lineage>
</organism>
<dbReference type="SUPFAM" id="SSF53098">
    <property type="entry name" value="Ribonuclease H-like"/>
    <property type="match status" value="1"/>
</dbReference>
<dbReference type="GO" id="GO:0003677">
    <property type="term" value="F:DNA binding"/>
    <property type="evidence" value="ECO:0007669"/>
    <property type="project" value="InterPro"/>
</dbReference>
<dbReference type="InterPro" id="IPR002559">
    <property type="entry name" value="Transposase_11"/>
</dbReference>
<evidence type="ECO:0000259" key="1">
    <source>
        <dbReference type="Pfam" id="PF01609"/>
    </source>
</evidence>